<organism evidence="1">
    <name type="scientific">Anguilla anguilla</name>
    <name type="common">European freshwater eel</name>
    <name type="synonym">Muraena anguilla</name>
    <dbReference type="NCBI Taxonomy" id="7936"/>
    <lineage>
        <taxon>Eukaryota</taxon>
        <taxon>Metazoa</taxon>
        <taxon>Chordata</taxon>
        <taxon>Craniata</taxon>
        <taxon>Vertebrata</taxon>
        <taxon>Euteleostomi</taxon>
        <taxon>Actinopterygii</taxon>
        <taxon>Neopterygii</taxon>
        <taxon>Teleostei</taxon>
        <taxon>Anguilliformes</taxon>
        <taxon>Anguillidae</taxon>
        <taxon>Anguilla</taxon>
    </lineage>
</organism>
<accession>A0A0E9PPL8</accession>
<evidence type="ECO:0000313" key="1">
    <source>
        <dbReference type="EMBL" id="JAH05773.1"/>
    </source>
</evidence>
<protein>
    <submittedName>
        <fullName evidence="1">Uncharacterized protein</fullName>
    </submittedName>
</protein>
<reference evidence="1" key="1">
    <citation type="submission" date="2014-11" db="EMBL/GenBank/DDBJ databases">
        <authorList>
            <person name="Amaro Gonzalez C."/>
        </authorList>
    </citation>
    <scope>NUCLEOTIDE SEQUENCE</scope>
</reference>
<dbReference type="EMBL" id="GBXM01102804">
    <property type="protein sequence ID" value="JAH05773.1"/>
    <property type="molecule type" value="Transcribed_RNA"/>
</dbReference>
<dbReference type="AlphaFoldDB" id="A0A0E9PPL8"/>
<sequence>MFCSEHRKSALVVYLWKQHTILCIHYFSFQMSK</sequence>
<name>A0A0E9PPL8_ANGAN</name>
<reference evidence="1" key="2">
    <citation type="journal article" date="2015" name="Fish Shellfish Immunol.">
        <title>Early steps in the European eel (Anguilla anguilla)-Vibrio vulnificus interaction in the gills: Role of the RtxA13 toxin.</title>
        <authorList>
            <person name="Callol A."/>
            <person name="Pajuelo D."/>
            <person name="Ebbesson L."/>
            <person name="Teles M."/>
            <person name="MacKenzie S."/>
            <person name="Amaro C."/>
        </authorList>
    </citation>
    <scope>NUCLEOTIDE SEQUENCE</scope>
</reference>
<proteinExistence type="predicted"/>